<evidence type="ECO:0000313" key="1">
    <source>
        <dbReference type="EMBL" id="CAG8479043.1"/>
    </source>
</evidence>
<comment type="caution">
    <text evidence="1">The sequence shown here is derived from an EMBL/GenBank/DDBJ whole genome shotgun (WGS) entry which is preliminary data.</text>
</comment>
<dbReference type="EMBL" id="CAJVPZ010000892">
    <property type="protein sequence ID" value="CAG8479043.1"/>
    <property type="molecule type" value="Genomic_DNA"/>
</dbReference>
<evidence type="ECO:0000313" key="2">
    <source>
        <dbReference type="Proteomes" id="UP000789396"/>
    </source>
</evidence>
<dbReference type="Proteomes" id="UP000789396">
    <property type="component" value="Unassembled WGS sequence"/>
</dbReference>
<sequence length="49" mass="5568">MTHSQVTWVGIFVMAEEVNNCNTENTNKANNVDTKYTNEANNINTEYTV</sequence>
<protein>
    <submittedName>
        <fullName evidence="1">1420_t:CDS:1</fullName>
    </submittedName>
</protein>
<keyword evidence="2" id="KW-1185">Reference proteome</keyword>
<organism evidence="1 2">
    <name type="scientific">Racocetra fulgida</name>
    <dbReference type="NCBI Taxonomy" id="60492"/>
    <lineage>
        <taxon>Eukaryota</taxon>
        <taxon>Fungi</taxon>
        <taxon>Fungi incertae sedis</taxon>
        <taxon>Mucoromycota</taxon>
        <taxon>Glomeromycotina</taxon>
        <taxon>Glomeromycetes</taxon>
        <taxon>Diversisporales</taxon>
        <taxon>Gigasporaceae</taxon>
        <taxon>Racocetra</taxon>
    </lineage>
</organism>
<proteinExistence type="predicted"/>
<name>A0A9N8Z7L2_9GLOM</name>
<accession>A0A9N8Z7L2</accession>
<reference evidence="1" key="1">
    <citation type="submission" date="2021-06" db="EMBL/GenBank/DDBJ databases">
        <authorList>
            <person name="Kallberg Y."/>
            <person name="Tangrot J."/>
            <person name="Rosling A."/>
        </authorList>
    </citation>
    <scope>NUCLEOTIDE SEQUENCE</scope>
    <source>
        <strain evidence="1">IN212</strain>
    </source>
</reference>
<dbReference type="AlphaFoldDB" id="A0A9N8Z7L2"/>
<gene>
    <name evidence="1" type="ORF">RFULGI_LOCUS1458</name>
</gene>